<dbReference type="SMART" id="SM01007">
    <property type="entry name" value="Aldolase_II"/>
    <property type="match status" value="1"/>
</dbReference>
<feature type="compositionally biased region" description="Polar residues" evidence="3">
    <location>
        <begin position="20"/>
        <end position="32"/>
    </location>
</feature>
<gene>
    <name evidence="5" type="ORF">ACFFRH_01650</name>
</gene>
<dbReference type="Gene3D" id="3.40.50.720">
    <property type="entry name" value="NAD(P)-binding Rossmann-like Domain"/>
    <property type="match status" value="1"/>
</dbReference>
<protein>
    <submittedName>
        <fullName evidence="5">Bifunctional aldolase/short-chain dehydrogenase</fullName>
    </submittedName>
</protein>
<dbReference type="Pfam" id="PF00106">
    <property type="entry name" value="adh_short"/>
    <property type="match status" value="1"/>
</dbReference>
<dbReference type="PANTHER" id="PTHR43669">
    <property type="entry name" value="5-KETO-D-GLUCONATE 5-REDUCTASE"/>
    <property type="match status" value="1"/>
</dbReference>
<dbReference type="RefSeq" id="WP_344749457.1">
    <property type="nucleotide sequence ID" value="NZ_BAAAWW010000195.1"/>
</dbReference>
<feature type="region of interest" description="Disordered" evidence="3">
    <location>
        <begin position="13"/>
        <end position="39"/>
    </location>
</feature>
<dbReference type="NCBIfam" id="NF006188">
    <property type="entry name" value="PRK08324.1-1"/>
    <property type="match status" value="1"/>
</dbReference>
<dbReference type="InterPro" id="IPR002347">
    <property type="entry name" value="SDR_fam"/>
</dbReference>
<keyword evidence="6" id="KW-1185">Reference proteome</keyword>
<feature type="domain" description="Class II aldolase/adducin N-terminal" evidence="4">
    <location>
        <begin position="7"/>
        <end position="209"/>
    </location>
</feature>
<dbReference type="InterPro" id="IPR013454">
    <property type="entry name" value="Bifunc_RhaD/ADH"/>
</dbReference>
<dbReference type="NCBIfam" id="NF006189">
    <property type="entry name" value="PRK08324.1-3"/>
    <property type="match status" value="1"/>
</dbReference>
<dbReference type="SUPFAM" id="SSF53639">
    <property type="entry name" value="AraD/HMP-PK domain-like"/>
    <property type="match status" value="1"/>
</dbReference>
<dbReference type="PANTHER" id="PTHR43669:SF8">
    <property type="entry name" value="SHORT-CHAIN TYPE DEHYDROGENASE_REDUCTASE-RELATED"/>
    <property type="match status" value="1"/>
</dbReference>
<dbReference type="PRINTS" id="PR00081">
    <property type="entry name" value="GDHRDH"/>
</dbReference>
<dbReference type="SUPFAM" id="SSF51735">
    <property type="entry name" value="NAD(P)-binding Rossmann-fold domains"/>
    <property type="match status" value="1"/>
</dbReference>
<dbReference type="Proteomes" id="UP001589610">
    <property type="component" value="Unassembled WGS sequence"/>
</dbReference>
<evidence type="ECO:0000256" key="1">
    <source>
        <dbReference type="ARBA" id="ARBA00006484"/>
    </source>
</evidence>
<dbReference type="NCBIfam" id="TIGR02632">
    <property type="entry name" value="RhaD_aldol-ADH"/>
    <property type="match status" value="1"/>
</dbReference>
<dbReference type="InterPro" id="IPR001303">
    <property type="entry name" value="Aldolase_II/adducin_N"/>
</dbReference>
<dbReference type="Gene3D" id="3.40.225.10">
    <property type="entry name" value="Class II aldolase/adducin N-terminal domain"/>
    <property type="match status" value="1"/>
</dbReference>
<reference evidence="5 6" key="1">
    <citation type="submission" date="2024-09" db="EMBL/GenBank/DDBJ databases">
        <authorList>
            <person name="Sun Q."/>
            <person name="Mori K."/>
        </authorList>
    </citation>
    <scope>NUCLEOTIDE SEQUENCE [LARGE SCALE GENOMIC DNA]</scope>
    <source>
        <strain evidence="5 6">JCM 3028</strain>
    </source>
</reference>
<proteinExistence type="inferred from homology"/>
<dbReference type="Pfam" id="PF00596">
    <property type="entry name" value="Aldolase_II"/>
    <property type="match status" value="1"/>
</dbReference>
<evidence type="ECO:0000256" key="3">
    <source>
        <dbReference type="SAM" id="MobiDB-lite"/>
    </source>
</evidence>
<name>A0ABV5T510_9ACTN</name>
<evidence type="ECO:0000313" key="5">
    <source>
        <dbReference type="EMBL" id="MFB9674177.1"/>
    </source>
</evidence>
<dbReference type="InterPro" id="IPR036291">
    <property type="entry name" value="NAD(P)-bd_dom_sf"/>
</dbReference>
<evidence type="ECO:0000313" key="6">
    <source>
        <dbReference type="Proteomes" id="UP001589610"/>
    </source>
</evidence>
<sequence>MTSPVEELLQRSHALGADPRNTNFAGGNTSAKGTAADPVTGSPAEVMWVKGSGGDLGTLAERGLAVLRLDRLRALAGVYPGVEREDEMVAAFDFCAFGTGGAAPSIDTAMHGLVDAAHVDHLHPDAGIAIATAADGEVLTERIFGDRVVWVPWRRPGFQLGLDIAAIKKDNPSAIGCVLGGHGITAWGDTSAACEANSLEIIRTAETYIAEHGRTEPFGPVLAGYEPLDEEARAERAAALFPVLRGLASTDAPQVGHYTATGEVLDFLSRERHPELAALGTSCPDHFLRTKVAPLVVDLPAGAPIEDVVARLRELHAAYREEYAAYYRRHAVEGSPAMRGADPAIVLVPGVGMFSFGKDKQTARVAGEFYVNAINVMRGAEALSSYAPIEESEKFRIEYWELEEAKLRRMPPARPLATRVAVVTGGGSGIGAATARRLAAEGACVVVADRDLGAARKVAAELGAKAYRPEDVAVAVEVDVTDEAQVVAALRAAVLAFGGVDLIVNNAGLSLSRSLLETTAADWDLQHGVMARGSFLVSRESARVMIDQGMGGEIVYISSKNAVFAGPNNVAYGAAKADQAHQVRLLAAELGAYGIRVNGVNPDGVVRGSGIFASGWGANRAAVYGVEEEKLGEYYAQRTLLKREVLPEHVAGAVFQLTQLTQTTGLHIPVDAGVAAAFLR</sequence>
<evidence type="ECO:0000256" key="2">
    <source>
        <dbReference type="ARBA" id="ARBA00023002"/>
    </source>
</evidence>
<dbReference type="InterPro" id="IPR036409">
    <property type="entry name" value="Aldolase_II/adducin_N_sf"/>
</dbReference>
<dbReference type="EMBL" id="JBHMBS010000001">
    <property type="protein sequence ID" value="MFB9674177.1"/>
    <property type="molecule type" value="Genomic_DNA"/>
</dbReference>
<comment type="caution">
    <text evidence="5">The sequence shown here is derived from an EMBL/GenBank/DDBJ whole genome shotgun (WGS) entry which is preliminary data.</text>
</comment>
<evidence type="ECO:0000259" key="4">
    <source>
        <dbReference type="SMART" id="SM01007"/>
    </source>
</evidence>
<comment type="similarity">
    <text evidence="1">Belongs to the short-chain dehydrogenases/reductases (SDR) family.</text>
</comment>
<keyword evidence="2" id="KW-0560">Oxidoreductase</keyword>
<dbReference type="PRINTS" id="PR00080">
    <property type="entry name" value="SDRFAMILY"/>
</dbReference>
<organism evidence="5 6">
    <name type="scientific">Streptosporangium vulgare</name>
    <dbReference type="NCBI Taxonomy" id="46190"/>
    <lineage>
        <taxon>Bacteria</taxon>
        <taxon>Bacillati</taxon>
        <taxon>Actinomycetota</taxon>
        <taxon>Actinomycetes</taxon>
        <taxon>Streptosporangiales</taxon>
        <taxon>Streptosporangiaceae</taxon>
        <taxon>Streptosporangium</taxon>
    </lineage>
</organism>
<accession>A0ABV5T510</accession>